<feature type="transmembrane region" description="Helical" evidence="1">
    <location>
        <begin position="48"/>
        <end position="68"/>
    </location>
</feature>
<gene>
    <name evidence="2" type="ORF">LDX50_05580</name>
</gene>
<dbReference type="EMBL" id="JAIXNE010000001">
    <property type="protein sequence ID" value="MCA6074327.1"/>
    <property type="molecule type" value="Genomic_DNA"/>
</dbReference>
<keyword evidence="3" id="KW-1185">Reference proteome</keyword>
<accession>A0A9X1KXM2</accession>
<evidence type="ECO:0000313" key="3">
    <source>
        <dbReference type="Proteomes" id="UP001139409"/>
    </source>
</evidence>
<dbReference type="InterPro" id="IPR011990">
    <property type="entry name" value="TPR-like_helical_dom_sf"/>
</dbReference>
<reference evidence="2" key="1">
    <citation type="submission" date="2021-09" db="EMBL/GenBank/DDBJ databases">
        <title>Fulvivirga sp. isolated from coastal sediment.</title>
        <authorList>
            <person name="Yu H."/>
        </authorList>
    </citation>
    <scope>NUCLEOTIDE SEQUENCE</scope>
    <source>
        <strain evidence="2">1062</strain>
    </source>
</reference>
<dbReference type="Gene3D" id="3.40.50.10070">
    <property type="entry name" value="TolB, N-terminal domain"/>
    <property type="match status" value="1"/>
</dbReference>
<dbReference type="Proteomes" id="UP001139409">
    <property type="component" value="Unassembled WGS sequence"/>
</dbReference>
<keyword evidence="1" id="KW-0812">Transmembrane</keyword>
<keyword evidence="1" id="KW-0472">Membrane</keyword>
<evidence type="ECO:0000313" key="2">
    <source>
        <dbReference type="EMBL" id="MCA6074327.1"/>
    </source>
</evidence>
<protein>
    <recommendedName>
        <fullName evidence="4">FlgO domain-containing protein</fullName>
    </recommendedName>
</protein>
<dbReference type="RefSeq" id="WP_225697422.1">
    <property type="nucleotide sequence ID" value="NZ_JAIXNE010000001.1"/>
</dbReference>
<name>A0A9X1KXM2_9BACT</name>
<keyword evidence="1" id="KW-1133">Transmembrane helix</keyword>
<feature type="transmembrane region" description="Helical" evidence="1">
    <location>
        <begin position="15"/>
        <end position="36"/>
    </location>
</feature>
<organism evidence="2 3">
    <name type="scientific">Fulvivirga sedimenti</name>
    <dbReference type="NCBI Taxonomy" id="2879465"/>
    <lineage>
        <taxon>Bacteria</taxon>
        <taxon>Pseudomonadati</taxon>
        <taxon>Bacteroidota</taxon>
        <taxon>Cytophagia</taxon>
        <taxon>Cytophagales</taxon>
        <taxon>Fulvivirgaceae</taxon>
        <taxon>Fulvivirga</taxon>
    </lineage>
</organism>
<evidence type="ECO:0008006" key="4">
    <source>
        <dbReference type="Google" id="ProtNLM"/>
    </source>
</evidence>
<dbReference type="AlphaFoldDB" id="A0A9X1KXM2"/>
<evidence type="ECO:0000256" key="1">
    <source>
        <dbReference type="SAM" id="Phobius"/>
    </source>
</evidence>
<proteinExistence type="predicted"/>
<dbReference type="SUPFAM" id="SSF48452">
    <property type="entry name" value="TPR-like"/>
    <property type="match status" value="1"/>
</dbReference>
<feature type="transmembrane region" description="Helical" evidence="1">
    <location>
        <begin position="98"/>
        <end position="117"/>
    </location>
</feature>
<comment type="caution">
    <text evidence="2">The sequence shown here is derived from an EMBL/GenBank/DDBJ whole genome shotgun (WGS) entry which is preliminary data.</text>
</comment>
<sequence length="618" mass="70415">MNINKLISELRRRNVIKVATAYAIVGWLIIQVVVAINEPLSLPPWFDTATIILVAIGFPIALILAWAFELTPEGIKKTGEVRRAESISASTGSKLTRLIITALIILIAFLLIERIFFAGSYAKPAGEVAEDAENNSSIKADQSVAVLPFADFSPNKDQEWFADGLTEEILNSLVRTPDLKVAARTSSFKYKGSNEGIPVIAKALGVDHVLEGSVRRTSERLRVTAQLIRASDGFHVWSETYDRTPDEAILIQEELAISIAKALNTVMDSSALSDMVKVGTSSIEAYNAYLEGLNSPMYRSPEAKERQIANLNKARSLDPSFAEAHYAAARYWAGKFSITLMGASDNEDFTIVESNFTACIRDAIQSSKSPVDQLKYRLTLAEFNLRWQEAEELYDEYFEKRPNDFVMMRYFIRLLIKESKLEKANHFLKLLEAGQGGNFENRDFLVNFYYKVKNFKDSERVSIQWLKEEPTDYRLMYQVQRALLWSGKTELARQAYENYLSYRNEKEDTDSSQWYITTIRQLCGENKREEAEVIFAKFKERNSDMSTKWHVYNAMGLQKAAVEVLRPLDTPETVRQFSSFLWYPQMDARQYPELMKIVERENVLLPNPVDLPFALKGE</sequence>
<dbReference type="Gene3D" id="1.25.40.10">
    <property type="entry name" value="Tetratricopeptide repeat domain"/>
    <property type="match status" value="1"/>
</dbReference>